<evidence type="ECO:0000259" key="2">
    <source>
        <dbReference type="Pfam" id="PF02617"/>
    </source>
</evidence>
<dbReference type="Gene3D" id="3.30.1390.10">
    <property type="match status" value="1"/>
</dbReference>
<accession>A0A382C4K8</accession>
<name>A0A382C4K8_9ZZZZ</name>
<dbReference type="Pfam" id="PF02617">
    <property type="entry name" value="ClpS"/>
    <property type="match status" value="1"/>
</dbReference>
<proteinExistence type="inferred from homology"/>
<dbReference type="PANTHER" id="PTHR33473">
    <property type="entry name" value="ATP-DEPENDENT CLP PROTEASE ADAPTER PROTEIN CLPS1, CHLOROPLASTIC"/>
    <property type="match status" value="1"/>
</dbReference>
<protein>
    <recommendedName>
        <fullName evidence="2">Adaptor protein ClpS core domain-containing protein</fullName>
    </recommendedName>
</protein>
<dbReference type="InterPro" id="IPR022935">
    <property type="entry name" value="ClpS"/>
</dbReference>
<evidence type="ECO:0000313" key="3">
    <source>
        <dbReference type="EMBL" id="SVB20712.1"/>
    </source>
</evidence>
<dbReference type="EMBL" id="UINC01032668">
    <property type="protein sequence ID" value="SVB20712.1"/>
    <property type="molecule type" value="Genomic_DNA"/>
</dbReference>
<reference evidence="3" key="1">
    <citation type="submission" date="2018-05" db="EMBL/GenBank/DDBJ databases">
        <authorList>
            <person name="Lanie J.A."/>
            <person name="Ng W.-L."/>
            <person name="Kazmierczak K.M."/>
            <person name="Andrzejewski T.M."/>
            <person name="Davidsen T.M."/>
            <person name="Wayne K.J."/>
            <person name="Tettelin H."/>
            <person name="Glass J.I."/>
            <person name="Rusch D."/>
            <person name="Podicherti R."/>
            <person name="Tsui H.-C.T."/>
            <person name="Winkler M.E."/>
        </authorList>
    </citation>
    <scope>NUCLEOTIDE SEQUENCE</scope>
</reference>
<evidence type="ECO:0000256" key="1">
    <source>
        <dbReference type="SAM" id="MobiDB-lite"/>
    </source>
</evidence>
<feature type="region of interest" description="Disordered" evidence="1">
    <location>
        <begin position="1"/>
        <end position="30"/>
    </location>
</feature>
<dbReference type="InterPro" id="IPR014719">
    <property type="entry name" value="Ribosomal_bL12_C/ClpS-like"/>
</dbReference>
<dbReference type="PANTHER" id="PTHR33473:SF19">
    <property type="entry name" value="ATP-DEPENDENT CLP PROTEASE ADAPTER PROTEIN CLPS"/>
    <property type="match status" value="1"/>
</dbReference>
<dbReference type="AlphaFoldDB" id="A0A382C4K8"/>
<dbReference type="FunFam" id="3.30.1390.10:FF:000002">
    <property type="entry name" value="ATP-dependent Clp protease adapter protein ClpS"/>
    <property type="match status" value="1"/>
</dbReference>
<dbReference type="GO" id="GO:0006508">
    <property type="term" value="P:proteolysis"/>
    <property type="evidence" value="ECO:0007669"/>
    <property type="project" value="InterPro"/>
</dbReference>
<dbReference type="HAMAP" id="MF_00302">
    <property type="entry name" value="ClpS"/>
    <property type="match status" value="1"/>
</dbReference>
<sequence length="119" mass="13497">MFRQANKHSEDLKSDEDVGTTLVVEPSEPKTKNPTLYRVIIFNDDFTPMEFVVYILQNLFSFDSDKATQIMLAVHTHGKGVCGIFTKEIAETKSAQINNLAKENQHPLLSEIEPVDEEE</sequence>
<dbReference type="NCBIfam" id="NF000672">
    <property type="entry name" value="PRK00033.1-5"/>
    <property type="match status" value="1"/>
</dbReference>
<gene>
    <name evidence="3" type="ORF">METZ01_LOCUS173566</name>
</gene>
<dbReference type="GO" id="GO:0030163">
    <property type="term" value="P:protein catabolic process"/>
    <property type="evidence" value="ECO:0007669"/>
    <property type="project" value="InterPro"/>
</dbReference>
<feature type="domain" description="Adaptor protein ClpS core" evidence="2">
    <location>
        <begin position="32"/>
        <end position="109"/>
    </location>
</feature>
<organism evidence="3">
    <name type="scientific">marine metagenome</name>
    <dbReference type="NCBI Taxonomy" id="408172"/>
    <lineage>
        <taxon>unclassified sequences</taxon>
        <taxon>metagenomes</taxon>
        <taxon>ecological metagenomes</taxon>
    </lineage>
</organism>
<feature type="compositionally biased region" description="Basic and acidic residues" evidence="1">
    <location>
        <begin position="7"/>
        <end position="16"/>
    </location>
</feature>
<dbReference type="InterPro" id="IPR003769">
    <property type="entry name" value="ClpS_core"/>
</dbReference>
<dbReference type="SUPFAM" id="SSF54736">
    <property type="entry name" value="ClpS-like"/>
    <property type="match status" value="1"/>
</dbReference>